<keyword evidence="5" id="KW-0456">Lyase</keyword>
<dbReference type="PANTHER" id="PTHR11808">
    <property type="entry name" value="TRANS-SULFURATION ENZYME FAMILY MEMBER"/>
    <property type="match status" value="1"/>
</dbReference>
<dbReference type="CDD" id="cd00614">
    <property type="entry name" value="CGS_like"/>
    <property type="match status" value="1"/>
</dbReference>
<protein>
    <submittedName>
        <fullName evidence="5">O-succinylhomoserine (Thiol)-lyase</fullName>
    </submittedName>
</protein>
<dbReference type="GO" id="GO:0019343">
    <property type="term" value="P:cysteine biosynthetic process via cystathionine"/>
    <property type="evidence" value="ECO:0007669"/>
    <property type="project" value="TreeGrafter"/>
</dbReference>
<sequence length="385" mass="42786">MGLLEKSTVAVRSGIGSDNQYGSVIPPIFMSTNFIFSQLGEIPKYDYSRSGNPTVEQLESTLSQLENGFGAIVTNSGTSAINLVLSTTLDSNSLVLVSKDCYGGTHRLFEARQLKGDFNVRFVDTSNLDQVQYYLEQRPKLIFIETPSNPLLKITDIEKITSLAKSFDTKVVVDNTFLTPIYQTPLDLGADFVVHSLTKFINGHSDCLAGAVICKHKEDFESIKWWGNCIGSNTNSFDAFLTSRGLRTLSARLKIHEFNTKRILNFFLNQKVITKIYYPSLCSHDGHEIASRQQKGFGSIISCEFNLSSVQIEKFINSLQLFSLAESLGGAESLVCHPASMTHRAMENNALKNAGISKNLLRFSIGIEDYEDLLSDLNRAINLFK</sequence>
<evidence type="ECO:0000256" key="1">
    <source>
        <dbReference type="ARBA" id="ARBA00001933"/>
    </source>
</evidence>
<comment type="cofactor">
    <cofactor evidence="1 4">
        <name>pyridoxal 5'-phosphate</name>
        <dbReference type="ChEBI" id="CHEBI:597326"/>
    </cofactor>
</comment>
<feature type="modified residue" description="N6-(pyridoxal phosphate)lysine" evidence="3">
    <location>
        <position position="199"/>
    </location>
</feature>
<dbReference type="GO" id="GO:0005737">
    <property type="term" value="C:cytoplasm"/>
    <property type="evidence" value="ECO:0007669"/>
    <property type="project" value="TreeGrafter"/>
</dbReference>
<dbReference type="GO" id="GO:0004123">
    <property type="term" value="F:cystathionine gamma-lyase activity"/>
    <property type="evidence" value="ECO:0007669"/>
    <property type="project" value="TreeGrafter"/>
</dbReference>
<dbReference type="EMBL" id="CP022355">
    <property type="protein sequence ID" value="ASK78839.1"/>
    <property type="molecule type" value="Genomic_DNA"/>
</dbReference>
<dbReference type="InterPro" id="IPR015424">
    <property type="entry name" value="PyrdxlP-dep_Trfase"/>
</dbReference>
<dbReference type="InterPro" id="IPR054542">
    <property type="entry name" value="Cys_met_metab_PP"/>
</dbReference>
<dbReference type="SUPFAM" id="SSF53383">
    <property type="entry name" value="PLP-dependent transferases"/>
    <property type="match status" value="1"/>
</dbReference>
<dbReference type="GO" id="GO:0003962">
    <property type="term" value="F:cystathionine gamma-synthase activity"/>
    <property type="evidence" value="ECO:0007669"/>
    <property type="project" value="TreeGrafter"/>
</dbReference>
<dbReference type="InterPro" id="IPR000277">
    <property type="entry name" value="Cys/Met-Metab_PyrdxlP-dep_enz"/>
</dbReference>
<dbReference type="PANTHER" id="PTHR11808:SF75">
    <property type="entry name" value="CYSTATHIONINE GAMMA-SYNTHASE"/>
    <property type="match status" value="1"/>
</dbReference>
<proteinExistence type="inferred from homology"/>
<dbReference type="GO" id="GO:0019346">
    <property type="term" value="P:transsulfuration"/>
    <property type="evidence" value="ECO:0007669"/>
    <property type="project" value="InterPro"/>
</dbReference>
<gene>
    <name evidence="5" type="primary">metB</name>
    <name evidence="5" type="ORF">CF386_02680</name>
</gene>
<evidence type="ECO:0000256" key="4">
    <source>
        <dbReference type="RuleBase" id="RU362118"/>
    </source>
</evidence>
<dbReference type="OrthoDB" id="9805807at2"/>
<dbReference type="AlphaFoldDB" id="A0A220VER3"/>
<evidence type="ECO:0000313" key="5">
    <source>
        <dbReference type="EMBL" id="ASK78839.1"/>
    </source>
</evidence>
<dbReference type="FunFam" id="3.40.640.10:FF:000046">
    <property type="entry name" value="Cystathionine gamma-lyase"/>
    <property type="match status" value="1"/>
</dbReference>
<name>A0A220VER3_9GAMM</name>
<evidence type="ECO:0000256" key="2">
    <source>
        <dbReference type="ARBA" id="ARBA00022898"/>
    </source>
</evidence>
<dbReference type="GO" id="GO:0030170">
    <property type="term" value="F:pyridoxal phosphate binding"/>
    <property type="evidence" value="ECO:0007669"/>
    <property type="project" value="InterPro"/>
</dbReference>
<dbReference type="InterPro" id="IPR011821">
    <property type="entry name" value="O_succ_thio_ly"/>
</dbReference>
<evidence type="ECO:0000256" key="3">
    <source>
        <dbReference type="PIRSR" id="PIRSR001434-2"/>
    </source>
</evidence>
<dbReference type="NCBIfam" id="TIGR02080">
    <property type="entry name" value="O_succ_thio_ly"/>
    <property type="match status" value="1"/>
</dbReference>
<evidence type="ECO:0000313" key="6">
    <source>
        <dbReference type="Proteomes" id="UP000242175"/>
    </source>
</evidence>
<dbReference type="Gene3D" id="3.90.1150.10">
    <property type="entry name" value="Aspartate Aminotransferase, domain 1"/>
    <property type="match status" value="1"/>
</dbReference>
<comment type="similarity">
    <text evidence="4">Belongs to the trans-sulfuration enzymes family.</text>
</comment>
<dbReference type="InterPro" id="IPR015421">
    <property type="entry name" value="PyrdxlP-dep_Trfase_major"/>
</dbReference>
<reference evidence="5 6" key="1">
    <citation type="journal article" date="2016" name="Int. J. Syst. Evol. Microbiol.">
        <title>Paraphotobacterium marinum gen. nov., sp. nov., a member of the family Vibrionaceae, isolated from surface seawater.</title>
        <authorList>
            <person name="Huang Z."/>
            <person name="Dong C."/>
            <person name="Shao Z."/>
        </authorList>
    </citation>
    <scope>NUCLEOTIDE SEQUENCE [LARGE SCALE GENOMIC DNA]</scope>
    <source>
        <strain evidence="5 6">NSCS20N07D</strain>
    </source>
</reference>
<dbReference type="PIRSF" id="PIRSF001434">
    <property type="entry name" value="CGS"/>
    <property type="match status" value="1"/>
</dbReference>
<dbReference type="Proteomes" id="UP000242175">
    <property type="component" value="Chromosome large"/>
</dbReference>
<accession>A0A220VER3</accession>
<keyword evidence="2 3" id="KW-0663">Pyridoxal phosphate</keyword>
<dbReference type="Gene3D" id="3.40.640.10">
    <property type="entry name" value="Type I PLP-dependent aspartate aminotransferase-like (Major domain)"/>
    <property type="match status" value="1"/>
</dbReference>
<dbReference type="PROSITE" id="PS00868">
    <property type="entry name" value="CYS_MET_METAB_PP"/>
    <property type="match status" value="1"/>
</dbReference>
<organism evidence="5 6">
    <name type="scientific">Paraphotobacterium marinum</name>
    <dbReference type="NCBI Taxonomy" id="1755811"/>
    <lineage>
        <taxon>Bacteria</taxon>
        <taxon>Pseudomonadati</taxon>
        <taxon>Pseudomonadota</taxon>
        <taxon>Gammaproteobacteria</taxon>
        <taxon>Vibrionales</taxon>
        <taxon>Vibrionaceae</taxon>
        <taxon>Paraphotobacterium</taxon>
    </lineage>
</organism>
<keyword evidence="6" id="KW-1185">Reference proteome</keyword>
<dbReference type="KEGG" id="pmai:CF386_02680"/>
<dbReference type="Pfam" id="PF01053">
    <property type="entry name" value="Cys_Met_Meta_PP"/>
    <property type="match status" value="1"/>
</dbReference>
<dbReference type="InterPro" id="IPR015422">
    <property type="entry name" value="PyrdxlP-dep_Trfase_small"/>
</dbReference>